<dbReference type="OrthoDB" id="2429095at2759"/>
<gene>
    <name evidence="1" type="ORF">DERYTH_LOCUS25004</name>
</gene>
<dbReference type="EMBL" id="CAJVPY010044545">
    <property type="protein sequence ID" value="CAG8809010.1"/>
    <property type="molecule type" value="Genomic_DNA"/>
</dbReference>
<keyword evidence="2" id="KW-1185">Reference proteome</keyword>
<reference evidence="1" key="1">
    <citation type="submission" date="2021-06" db="EMBL/GenBank/DDBJ databases">
        <authorList>
            <person name="Kallberg Y."/>
            <person name="Tangrot J."/>
            <person name="Rosling A."/>
        </authorList>
    </citation>
    <scope>NUCLEOTIDE SEQUENCE</scope>
    <source>
        <strain evidence="1">MA453B</strain>
    </source>
</reference>
<proteinExistence type="predicted"/>
<sequence>LSAGTTRNDEDQTNHNLSMELTTCFTQDQSNISLPNIYDAGITQHCEKQINTLQQQYNAKPVKENKHPVSLVSR</sequence>
<evidence type="ECO:0000313" key="2">
    <source>
        <dbReference type="Proteomes" id="UP000789405"/>
    </source>
</evidence>
<dbReference type="AlphaFoldDB" id="A0A9N9K574"/>
<accession>A0A9N9K574</accession>
<evidence type="ECO:0000313" key="1">
    <source>
        <dbReference type="EMBL" id="CAG8809010.1"/>
    </source>
</evidence>
<protein>
    <submittedName>
        <fullName evidence="1">6075_t:CDS:1</fullName>
    </submittedName>
</protein>
<feature type="non-terminal residue" evidence="1">
    <location>
        <position position="74"/>
    </location>
</feature>
<organism evidence="1 2">
    <name type="scientific">Dentiscutata erythropus</name>
    <dbReference type="NCBI Taxonomy" id="1348616"/>
    <lineage>
        <taxon>Eukaryota</taxon>
        <taxon>Fungi</taxon>
        <taxon>Fungi incertae sedis</taxon>
        <taxon>Mucoromycota</taxon>
        <taxon>Glomeromycotina</taxon>
        <taxon>Glomeromycetes</taxon>
        <taxon>Diversisporales</taxon>
        <taxon>Gigasporaceae</taxon>
        <taxon>Dentiscutata</taxon>
    </lineage>
</organism>
<dbReference type="Proteomes" id="UP000789405">
    <property type="component" value="Unassembled WGS sequence"/>
</dbReference>
<name>A0A9N9K574_9GLOM</name>
<feature type="non-terminal residue" evidence="1">
    <location>
        <position position="1"/>
    </location>
</feature>
<comment type="caution">
    <text evidence="1">The sequence shown here is derived from an EMBL/GenBank/DDBJ whole genome shotgun (WGS) entry which is preliminary data.</text>
</comment>